<proteinExistence type="predicted"/>
<reference evidence="1" key="2">
    <citation type="journal article" date="2015" name="Fish Shellfish Immunol.">
        <title>Early steps in the European eel (Anguilla anguilla)-Vibrio vulnificus interaction in the gills: Role of the RtxA13 toxin.</title>
        <authorList>
            <person name="Callol A."/>
            <person name="Pajuelo D."/>
            <person name="Ebbesson L."/>
            <person name="Teles M."/>
            <person name="MacKenzie S."/>
            <person name="Amaro C."/>
        </authorList>
    </citation>
    <scope>NUCLEOTIDE SEQUENCE</scope>
</reference>
<name>A0A0E9U8G7_ANGAN</name>
<dbReference type="AlphaFoldDB" id="A0A0E9U8G7"/>
<reference evidence="1" key="1">
    <citation type="submission" date="2014-11" db="EMBL/GenBank/DDBJ databases">
        <authorList>
            <person name="Amaro Gonzalez C."/>
        </authorList>
    </citation>
    <scope>NUCLEOTIDE SEQUENCE</scope>
</reference>
<protein>
    <submittedName>
        <fullName evidence="1">Uncharacterized protein</fullName>
    </submittedName>
</protein>
<dbReference type="EMBL" id="GBXM01046363">
    <property type="protein sequence ID" value="JAH62214.1"/>
    <property type="molecule type" value="Transcribed_RNA"/>
</dbReference>
<sequence length="38" mass="4392">MGLVVKNWSECRLPMQRSTHCMLRDVFCLNLAPAAFPR</sequence>
<evidence type="ECO:0000313" key="1">
    <source>
        <dbReference type="EMBL" id="JAH62214.1"/>
    </source>
</evidence>
<organism evidence="1">
    <name type="scientific">Anguilla anguilla</name>
    <name type="common">European freshwater eel</name>
    <name type="synonym">Muraena anguilla</name>
    <dbReference type="NCBI Taxonomy" id="7936"/>
    <lineage>
        <taxon>Eukaryota</taxon>
        <taxon>Metazoa</taxon>
        <taxon>Chordata</taxon>
        <taxon>Craniata</taxon>
        <taxon>Vertebrata</taxon>
        <taxon>Euteleostomi</taxon>
        <taxon>Actinopterygii</taxon>
        <taxon>Neopterygii</taxon>
        <taxon>Teleostei</taxon>
        <taxon>Anguilliformes</taxon>
        <taxon>Anguillidae</taxon>
        <taxon>Anguilla</taxon>
    </lineage>
</organism>
<accession>A0A0E9U8G7</accession>